<name>A0A7S3K324_9STRA</name>
<evidence type="ECO:0000259" key="2">
    <source>
        <dbReference type="SMART" id="SM00244"/>
    </source>
</evidence>
<dbReference type="AlphaFoldDB" id="A0A7S3K324"/>
<keyword evidence="1" id="KW-1133">Transmembrane helix</keyword>
<keyword evidence="1" id="KW-0812">Transmembrane</keyword>
<feature type="transmembrane region" description="Helical" evidence="1">
    <location>
        <begin position="12"/>
        <end position="36"/>
    </location>
</feature>
<organism evidence="3">
    <name type="scientific">Aureoumbra lagunensis</name>
    <dbReference type="NCBI Taxonomy" id="44058"/>
    <lineage>
        <taxon>Eukaryota</taxon>
        <taxon>Sar</taxon>
        <taxon>Stramenopiles</taxon>
        <taxon>Ochrophyta</taxon>
        <taxon>Pelagophyceae</taxon>
        <taxon>Pelagomonadales</taxon>
        <taxon>Aureoumbra</taxon>
    </lineage>
</organism>
<accession>A0A7S3K324</accession>
<dbReference type="InterPro" id="IPR036013">
    <property type="entry name" value="Band_7/SPFH_dom_sf"/>
</dbReference>
<dbReference type="PANTHER" id="PTHR42911:SF2">
    <property type="entry name" value="PROHIBITIN FAMILY PROTEIN"/>
    <property type="match status" value="1"/>
</dbReference>
<dbReference type="Pfam" id="PF01145">
    <property type="entry name" value="Band_7"/>
    <property type="match status" value="1"/>
</dbReference>
<dbReference type="PANTHER" id="PTHR42911">
    <property type="entry name" value="MODULATOR OF FTSH PROTEASE HFLC"/>
    <property type="match status" value="1"/>
</dbReference>
<evidence type="ECO:0000256" key="1">
    <source>
        <dbReference type="SAM" id="Phobius"/>
    </source>
</evidence>
<feature type="domain" description="Band 7" evidence="2">
    <location>
        <begin position="65"/>
        <end position="226"/>
    </location>
</feature>
<keyword evidence="1" id="KW-0472">Membrane</keyword>
<dbReference type="EMBL" id="HBIJ01019351">
    <property type="protein sequence ID" value="CAE0371904.1"/>
    <property type="molecule type" value="Transcribed_RNA"/>
</dbReference>
<sequence>MTNEQKSIKISIVNSTSLTLLTLALGFLAIIVISWQISILPIIAKIIINLICSVGIIATVIDYIRRWVSAADARSWLLLIENGELKAAGVGITLFRGFGQNVVTMPSTIHKVLFRADQVTSEMQGVIVQGFVMWQIYREGDGPFRAYKNIQSPEEGNENIARMAESILRAQVANMTIKEVIQNREQLRDKVRADMMSVIRGWGVWLETVEVFDIKVSSQSLFNDMQTKHRMETHRAAEQIRLAVEHEMRAERVKLDLESSKNSKQAETEKNIFAAEQALKQEQQQEKLVAEQQRIALFKLENDRTLKMKKAAIQAELDETQTKRACEIKSLQADNDLDILKRRIAVEATMSEASLRQATLQASTDIFKSIPLSSVKLVNCITPQGTGWDSLLPGLATISNNLQEQAASK</sequence>
<gene>
    <name evidence="3" type="ORF">ALAG00032_LOCUS12686</name>
</gene>
<dbReference type="Gene3D" id="3.30.479.30">
    <property type="entry name" value="Band 7 domain"/>
    <property type="match status" value="1"/>
</dbReference>
<dbReference type="SMART" id="SM00244">
    <property type="entry name" value="PHB"/>
    <property type="match status" value="1"/>
</dbReference>
<proteinExistence type="predicted"/>
<reference evidence="3" key="1">
    <citation type="submission" date="2021-01" db="EMBL/GenBank/DDBJ databases">
        <authorList>
            <person name="Corre E."/>
            <person name="Pelletier E."/>
            <person name="Niang G."/>
            <person name="Scheremetjew M."/>
            <person name="Finn R."/>
            <person name="Kale V."/>
            <person name="Holt S."/>
            <person name="Cochrane G."/>
            <person name="Meng A."/>
            <person name="Brown T."/>
            <person name="Cohen L."/>
        </authorList>
    </citation>
    <scope>NUCLEOTIDE SEQUENCE</scope>
    <source>
        <strain evidence="3">CCMP1510</strain>
    </source>
</reference>
<feature type="transmembrane region" description="Helical" evidence="1">
    <location>
        <begin position="42"/>
        <end position="64"/>
    </location>
</feature>
<dbReference type="SUPFAM" id="SSF117892">
    <property type="entry name" value="Band 7/SPFH domain"/>
    <property type="match status" value="1"/>
</dbReference>
<protein>
    <recommendedName>
        <fullName evidence="2">Band 7 domain-containing protein</fullName>
    </recommendedName>
</protein>
<evidence type="ECO:0000313" key="3">
    <source>
        <dbReference type="EMBL" id="CAE0371904.1"/>
    </source>
</evidence>
<dbReference type="InterPro" id="IPR001107">
    <property type="entry name" value="Band_7"/>
</dbReference>